<organism evidence="1 2">
    <name type="scientific">Vagococcus entomophilus</name>
    <dbReference type="NCBI Taxonomy" id="1160095"/>
    <lineage>
        <taxon>Bacteria</taxon>
        <taxon>Bacillati</taxon>
        <taxon>Bacillota</taxon>
        <taxon>Bacilli</taxon>
        <taxon>Lactobacillales</taxon>
        <taxon>Enterococcaceae</taxon>
        <taxon>Vagococcus</taxon>
    </lineage>
</organism>
<sequence>MILNRFNETYIDRGSIKWMGMYLSEHTRALHTNVQQKKKRFERKNEMSFHQICEVMDLAIIKNKEIVLQTNELNAERGAAPFIEGKITGYDDVKIWIEQASVQFDSIKFIAIKE</sequence>
<dbReference type="OrthoDB" id="1644322at2"/>
<proteinExistence type="predicted"/>
<evidence type="ECO:0000313" key="1">
    <source>
        <dbReference type="EMBL" id="RSU08294.1"/>
    </source>
</evidence>
<dbReference type="AlphaFoldDB" id="A0A430AJY4"/>
<reference evidence="1 2" key="1">
    <citation type="submission" date="2017-05" db="EMBL/GenBank/DDBJ databases">
        <title>Vagococcus spp. assemblies.</title>
        <authorList>
            <person name="Gulvik C.A."/>
        </authorList>
    </citation>
    <scope>NUCLEOTIDE SEQUENCE [LARGE SCALE GENOMIC DNA]</scope>
    <source>
        <strain evidence="1 2">DSM 24756</strain>
    </source>
</reference>
<dbReference type="RefSeq" id="WP_126822760.1">
    <property type="nucleotide sequence ID" value="NZ_JBHLWU010000001.1"/>
</dbReference>
<dbReference type="Proteomes" id="UP000288669">
    <property type="component" value="Unassembled WGS sequence"/>
</dbReference>
<keyword evidence="2" id="KW-1185">Reference proteome</keyword>
<protein>
    <recommendedName>
        <fullName evidence="3">DNA-directed RNA polymerase beta subunit</fullName>
    </recommendedName>
</protein>
<accession>A0A430AJY4</accession>
<evidence type="ECO:0008006" key="3">
    <source>
        <dbReference type="Google" id="ProtNLM"/>
    </source>
</evidence>
<gene>
    <name evidence="1" type="ORF">CBF30_03370</name>
</gene>
<name>A0A430AJY4_9ENTE</name>
<evidence type="ECO:0000313" key="2">
    <source>
        <dbReference type="Proteomes" id="UP000288669"/>
    </source>
</evidence>
<dbReference type="EMBL" id="NGJZ01000001">
    <property type="protein sequence ID" value="RSU08294.1"/>
    <property type="molecule type" value="Genomic_DNA"/>
</dbReference>
<comment type="caution">
    <text evidence="1">The sequence shown here is derived from an EMBL/GenBank/DDBJ whole genome shotgun (WGS) entry which is preliminary data.</text>
</comment>